<dbReference type="Pfam" id="PF19026">
    <property type="entry name" value="UBA_HYPK"/>
    <property type="match status" value="1"/>
</dbReference>
<feature type="region of interest" description="Disordered" evidence="5">
    <location>
        <begin position="122"/>
        <end position="155"/>
    </location>
</feature>
<evidence type="ECO:0000256" key="1">
    <source>
        <dbReference type="ARBA" id="ARBA00004496"/>
    </source>
</evidence>
<evidence type="ECO:0000256" key="2">
    <source>
        <dbReference type="ARBA" id="ARBA00009882"/>
    </source>
</evidence>
<organism evidence="7">
    <name type="scientific">Melanopsichium pennsylvanicum 4</name>
    <dbReference type="NCBI Taxonomy" id="1398559"/>
    <lineage>
        <taxon>Eukaryota</taxon>
        <taxon>Fungi</taxon>
        <taxon>Dikarya</taxon>
        <taxon>Basidiomycota</taxon>
        <taxon>Ustilaginomycotina</taxon>
        <taxon>Ustilaginomycetes</taxon>
        <taxon>Ustilaginales</taxon>
        <taxon>Ustilaginaceae</taxon>
        <taxon>Melanopsichium</taxon>
    </lineage>
</organism>
<evidence type="ECO:0000256" key="5">
    <source>
        <dbReference type="SAM" id="MobiDB-lite"/>
    </source>
</evidence>
<name>A0A077RDK5_9BASI</name>
<dbReference type="CDD" id="cd22054">
    <property type="entry name" value="NAC_NACA"/>
    <property type="match status" value="1"/>
</dbReference>
<dbReference type="Gene3D" id="2.20.70.30">
    <property type="entry name" value="Nascent polypeptide-associated complex domain"/>
    <property type="match status" value="1"/>
</dbReference>
<dbReference type="GO" id="GO:0005854">
    <property type="term" value="C:nascent polypeptide-associated complex"/>
    <property type="evidence" value="ECO:0007669"/>
    <property type="project" value="InterPro"/>
</dbReference>
<evidence type="ECO:0000259" key="6">
    <source>
        <dbReference type="PROSITE" id="PS51151"/>
    </source>
</evidence>
<dbReference type="Pfam" id="PF01849">
    <property type="entry name" value="NAC"/>
    <property type="match status" value="1"/>
</dbReference>
<dbReference type="EMBL" id="HG529670">
    <property type="protein sequence ID" value="CDI55944.1"/>
    <property type="molecule type" value="Genomic_DNA"/>
</dbReference>
<dbReference type="PANTHER" id="PTHR21713">
    <property type="entry name" value="NASCENT POLYPEPTIDE ASSOCIATED COMPLEX ALPHA SUBUNIT-RELATED"/>
    <property type="match status" value="1"/>
</dbReference>
<dbReference type="AlphaFoldDB" id="A0A077RDK5"/>
<dbReference type="PIRSF" id="PIRSF015901">
    <property type="entry name" value="NAC_alpha"/>
    <property type="match status" value="1"/>
</dbReference>
<protein>
    <recommendedName>
        <fullName evidence="3">Nascent polypeptide-associated complex subunit alpha</fullName>
    </recommendedName>
    <alternativeName>
        <fullName evidence="4">Alpha-NAC</fullName>
    </alternativeName>
</protein>
<proteinExistence type="inferred from homology"/>
<dbReference type="InterPro" id="IPR002715">
    <property type="entry name" value="Nas_poly-pep-assoc_cplx_dom"/>
</dbReference>
<evidence type="ECO:0000256" key="3">
    <source>
        <dbReference type="ARBA" id="ARBA00014437"/>
    </source>
</evidence>
<comment type="similarity">
    <text evidence="2">Belongs to the NAC-alpha family.</text>
</comment>
<dbReference type="InterPro" id="IPR038187">
    <property type="entry name" value="NAC_A/B_dom_sf"/>
</dbReference>
<accession>A0A077RDK5</accession>
<dbReference type="Gene3D" id="1.10.8.10">
    <property type="entry name" value="DNA helicase RuvA subunit, C-terminal domain"/>
    <property type="match status" value="1"/>
</dbReference>
<dbReference type="InterPro" id="IPR016641">
    <property type="entry name" value="EGD2/NACA0like"/>
</dbReference>
<dbReference type="CDD" id="cd14358">
    <property type="entry name" value="UBA_NAC_euk"/>
    <property type="match status" value="1"/>
</dbReference>
<evidence type="ECO:0000313" key="7">
    <source>
        <dbReference type="EMBL" id="CDI55944.1"/>
    </source>
</evidence>
<feature type="domain" description="NAC-A/B" evidence="6">
    <location>
        <begin position="37"/>
        <end position="102"/>
    </location>
</feature>
<dbReference type="PROSITE" id="PS51151">
    <property type="entry name" value="NAC_AB"/>
    <property type="match status" value="1"/>
</dbReference>
<dbReference type="InterPro" id="IPR044034">
    <property type="entry name" value="NAC-like_UBA"/>
</dbReference>
<sequence length="189" mass="20594">MSATVEEIADEVQDLNVQEFDSDDAGADVHASDKIASRAERKSRKALQGIGLKKVGGITRVTMRRPRGHLYVIAQPEVYKSSHSDVYIVFGEAKAEDMSQLAQAQAAQQMAQAEAQERLLSESLQNSGSGAEKKVEEEEEDDDSPIDEEGVDAKDIDLVMQQVSCSRRKAVKALKESNGDLINAIMNAS</sequence>
<reference evidence="7" key="1">
    <citation type="journal article" date="2014" name="Genome Biol. Evol.">
        <title>Gene Loss Rather Than Gene Gain Is Associated with a Host Jump from Monocots to Dicots in the Smut Fungus Melanopsichium pennsylvanicum.</title>
        <authorList>
            <person name="Sharma R."/>
            <person name="Mishra B."/>
            <person name="Runge F."/>
            <person name="Thines M."/>
        </authorList>
    </citation>
    <scope>NUCLEOTIDE SEQUENCE</scope>
    <source>
        <strain evidence="7">4</strain>
    </source>
</reference>
<evidence type="ECO:0000256" key="4">
    <source>
        <dbReference type="ARBA" id="ARBA00030300"/>
    </source>
</evidence>
<comment type="subcellular location">
    <subcellularLocation>
        <location evidence="1">Cytoplasm</location>
    </subcellularLocation>
</comment>
<dbReference type="SMART" id="SM01407">
    <property type="entry name" value="NAC"/>
    <property type="match status" value="1"/>
</dbReference>
<feature type="compositionally biased region" description="Acidic residues" evidence="5">
    <location>
        <begin position="137"/>
        <end position="150"/>
    </location>
</feature>